<keyword evidence="4 6" id="KW-1133">Transmembrane helix</keyword>
<evidence type="ECO:0000259" key="7">
    <source>
        <dbReference type="PROSITE" id="PS50850"/>
    </source>
</evidence>
<dbReference type="PROSITE" id="PS50850">
    <property type="entry name" value="MFS"/>
    <property type="match status" value="1"/>
</dbReference>
<protein>
    <submittedName>
        <fullName evidence="8">MFS transporter</fullName>
    </submittedName>
</protein>
<evidence type="ECO:0000256" key="6">
    <source>
        <dbReference type="SAM" id="Phobius"/>
    </source>
</evidence>
<evidence type="ECO:0000256" key="3">
    <source>
        <dbReference type="ARBA" id="ARBA00022692"/>
    </source>
</evidence>
<dbReference type="InterPro" id="IPR044770">
    <property type="entry name" value="MFS_spinster-like"/>
</dbReference>
<dbReference type="InterPro" id="IPR011701">
    <property type="entry name" value="MFS"/>
</dbReference>
<comment type="caution">
    <text evidence="8">The sequence shown here is derived from an EMBL/GenBank/DDBJ whole genome shotgun (WGS) entry which is preliminary data.</text>
</comment>
<evidence type="ECO:0000256" key="5">
    <source>
        <dbReference type="ARBA" id="ARBA00023136"/>
    </source>
</evidence>
<dbReference type="EMBL" id="PDLL01000205">
    <property type="protein sequence ID" value="PYY69330.1"/>
    <property type="molecule type" value="Genomic_DNA"/>
</dbReference>
<feature type="transmembrane region" description="Helical" evidence="6">
    <location>
        <begin position="250"/>
        <end position="270"/>
    </location>
</feature>
<evidence type="ECO:0000313" key="9">
    <source>
        <dbReference type="Proteomes" id="UP000247437"/>
    </source>
</evidence>
<dbReference type="AlphaFoldDB" id="A0A2W0ELE4"/>
<feature type="transmembrane region" description="Helical" evidence="6">
    <location>
        <begin position="192"/>
        <end position="215"/>
    </location>
</feature>
<feature type="transmembrane region" description="Helical" evidence="6">
    <location>
        <begin position="23"/>
        <end position="44"/>
    </location>
</feature>
<feature type="transmembrane region" description="Helical" evidence="6">
    <location>
        <begin position="152"/>
        <end position="180"/>
    </location>
</feature>
<evidence type="ECO:0000256" key="4">
    <source>
        <dbReference type="ARBA" id="ARBA00022989"/>
    </source>
</evidence>
<reference evidence="8 9" key="1">
    <citation type="journal article" date="2018" name="Appl. Microbiol. Biotechnol.">
        <title>Characterization of the caprolactam degradation pathway in Pseudomonas jessenii using mass spectrometry-based proteomics.</title>
        <authorList>
            <person name="Otzen M."/>
            <person name="Palacio C."/>
            <person name="Janssen D.B."/>
        </authorList>
    </citation>
    <scope>NUCLEOTIDE SEQUENCE [LARGE SCALE GENOMIC DNA]</scope>
    <source>
        <strain evidence="8 9">GO3</strain>
    </source>
</reference>
<feature type="domain" description="Major facilitator superfamily (MFS) profile" evidence="7">
    <location>
        <begin position="26"/>
        <end position="439"/>
    </location>
</feature>
<dbReference type="SUPFAM" id="SSF103473">
    <property type="entry name" value="MFS general substrate transporter"/>
    <property type="match status" value="1"/>
</dbReference>
<dbReference type="OrthoDB" id="6057322at2"/>
<feature type="transmembrane region" description="Helical" evidence="6">
    <location>
        <begin position="324"/>
        <end position="342"/>
    </location>
</feature>
<sequence>MSQKSDATVIGEQPWLGVSRHSAWYAVCTLLLAYVFSIMDRQILTLLVGPIQHSLGVSDTLMGLLHGFTFAAFYAVVGMPIARLIDHGNRRIVIAVGVALWCLATAAGGLASEYWHLLLARIGVAVGEAVLIPGTVSLLADLFAPGKRGKALGVFGAAGPFGAGAGLLIGGTVLGLFTAAAPTLPLLGKLEAWQLTFLTLGLPGLLIALLVTAIPEPRARKNQSRRGVPEASQLPFSEVMAFLRANRRSYAALMLGGGFFYMGVYAMSSWVPTFFVREFAWSYAEIGKQLGLYLCFLGPLGALVGSWLGDYWRNRGVVHGNLRVALVGSLGLTLSSSVMLLMPTAPLAQIFLAISCPFWFIFFGAGPAAIQESAPAPMRGQFAALYTGIINLLGAGLGPVAVGLLTDYVLHDLAAIKYAMLIVCLLSGLLACFWFSNGFTSFGRTQRHAAIWKPRADTPGQSGMTAPRHSPLL</sequence>
<dbReference type="Gene3D" id="1.20.1250.20">
    <property type="entry name" value="MFS general substrate transporter like domains"/>
    <property type="match status" value="2"/>
</dbReference>
<dbReference type="PANTHER" id="PTHR23505:SF79">
    <property type="entry name" value="PROTEIN SPINSTER"/>
    <property type="match status" value="1"/>
</dbReference>
<dbReference type="RefSeq" id="WP_110660445.1">
    <property type="nucleotide sequence ID" value="NZ_PDLL01000205.1"/>
</dbReference>
<dbReference type="PANTHER" id="PTHR23505">
    <property type="entry name" value="SPINSTER"/>
    <property type="match status" value="1"/>
</dbReference>
<gene>
    <name evidence="8" type="ORF">CRX42_17115</name>
</gene>
<keyword evidence="5 6" id="KW-0472">Membrane</keyword>
<evidence type="ECO:0000256" key="2">
    <source>
        <dbReference type="ARBA" id="ARBA00022448"/>
    </source>
</evidence>
<feature type="transmembrane region" description="Helical" evidence="6">
    <location>
        <begin position="118"/>
        <end position="140"/>
    </location>
</feature>
<comment type="subcellular location">
    <subcellularLocation>
        <location evidence="1">Membrane</location>
        <topology evidence="1">Multi-pass membrane protein</topology>
    </subcellularLocation>
</comment>
<evidence type="ECO:0000256" key="1">
    <source>
        <dbReference type="ARBA" id="ARBA00004141"/>
    </source>
</evidence>
<feature type="transmembrane region" description="Helical" evidence="6">
    <location>
        <begin position="348"/>
        <end position="370"/>
    </location>
</feature>
<dbReference type="InterPro" id="IPR036259">
    <property type="entry name" value="MFS_trans_sf"/>
</dbReference>
<dbReference type="Proteomes" id="UP000247437">
    <property type="component" value="Unassembled WGS sequence"/>
</dbReference>
<name>A0A2W0ELE4_PSEJE</name>
<proteinExistence type="predicted"/>
<organism evidence="8 9">
    <name type="scientific">Pseudomonas jessenii</name>
    <dbReference type="NCBI Taxonomy" id="77298"/>
    <lineage>
        <taxon>Bacteria</taxon>
        <taxon>Pseudomonadati</taxon>
        <taxon>Pseudomonadota</taxon>
        <taxon>Gammaproteobacteria</taxon>
        <taxon>Pseudomonadales</taxon>
        <taxon>Pseudomonadaceae</taxon>
        <taxon>Pseudomonas</taxon>
    </lineage>
</organism>
<feature type="transmembrane region" description="Helical" evidence="6">
    <location>
        <begin position="382"/>
        <end position="406"/>
    </location>
</feature>
<accession>A0A2W0ELE4</accession>
<feature type="transmembrane region" description="Helical" evidence="6">
    <location>
        <begin position="92"/>
        <end position="112"/>
    </location>
</feature>
<feature type="transmembrane region" description="Helical" evidence="6">
    <location>
        <begin position="418"/>
        <end position="437"/>
    </location>
</feature>
<dbReference type="GO" id="GO:0022857">
    <property type="term" value="F:transmembrane transporter activity"/>
    <property type="evidence" value="ECO:0007669"/>
    <property type="project" value="InterPro"/>
</dbReference>
<dbReference type="GO" id="GO:0016020">
    <property type="term" value="C:membrane"/>
    <property type="evidence" value="ECO:0007669"/>
    <property type="project" value="UniProtKB-SubCell"/>
</dbReference>
<feature type="transmembrane region" description="Helical" evidence="6">
    <location>
        <begin position="64"/>
        <end position="85"/>
    </location>
</feature>
<evidence type="ECO:0000313" key="8">
    <source>
        <dbReference type="EMBL" id="PYY69330.1"/>
    </source>
</evidence>
<dbReference type="InterPro" id="IPR020846">
    <property type="entry name" value="MFS_dom"/>
</dbReference>
<feature type="transmembrane region" description="Helical" evidence="6">
    <location>
        <begin position="290"/>
        <end position="312"/>
    </location>
</feature>
<dbReference type="Pfam" id="PF07690">
    <property type="entry name" value="MFS_1"/>
    <property type="match status" value="1"/>
</dbReference>
<keyword evidence="2" id="KW-0813">Transport</keyword>
<keyword evidence="3 6" id="KW-0812">Transmembrane</keyword>